<name>A0AAD4G8N7_BOLED</name>
<dbReference type="InterPro" id="IPR027417">
    <property type="entry name" value="P-loop_NTPase"/>
</dbReference>
<dbReference type="InterPro" id="IPR002035">
    <property type="entry name" value="VWF_A"/>
</dbReference>
<dbReference type="InterPro" id="IPR036465">
    <property type="entry name" value="vWFA_dom_sf"/>
</dbReference>
<dbReference type="InterPro" id="IPR015894">
    <property type="entry name" value="Guanylate-bd_N"/>
</dbReference>
<feature type="compositionally biased region" description="Acidic residues" evidence="1">
    <location>
        <begin position="93"/>
        <end position="112"/>
    </location>
</feature>
<dbReference type="GO" id="GO:0005525">
    <property type="term" value="F:GTP binding"/>
    <property type="evidence" value="ECO:0007669"/>
    <property type="project" value="InterPro"/>
</dbReference>
<dbReference type="SUPFAM" id="SSF52540">
    <property type="entry name" value="P-loop containing nucleoside triphosphate hydrolases"/>
    <property type="match status" value="1"/>
</dbReference>
<dbReference type="Proteomes" id="UP001194468">
    <property type="component" value="Unassembled WGS sequence"/>
</dbReference>
<feature type="region of interest" description="Disordered" evidence="1">
    <location>
        <begin position="1"/>
        <end position="112"/>
    </location>
</feature>
<evidence type="ECO:0000313" key="4">
    <source>
        <dbReference type="Proteomes" id="UP001194468"/>
    </source>
</evidence>
<feature type="domain" description="VWFA" evidence="2">
    <location>
        <begin position="2092"/>
        <end position="2307"/>
    </location>
</feature>
<protein>
    <recommendedName>
        <fullName evidence="2">VWFA domain-containing protein</fullName>
    </recommendedName>
</protein>
<evidence type="ECO:0000256" key="1">
    <source>
        <dbReference type="SAM" id="MobiDB-lite"/>
    </source>
</evidence>
<dbReference type="Pfam" id="PF02263">
    <property type="entry name" value="GBP"/>
    <property type="match status" value="1"/>
</dbReference>
<dbReference type="Gene3D" id="3.40.50.410">
    <property type="entry name" value="von Willebrand factor, type A domain"/>
    <property type="match status" value="1"/>
</dbReference>
<proteinExistence type="predicted"/>
<accession>A0AAD4G8N7</accession>
<comment type="caution">
    <text evidence="3">The sequence shown here is derived from an EMBL/GenBank/DDBJ whole genome shotgun (WGS) entry which is preliminary data.</text>
</comment>
<evidence type="ECO:0000259" key="2">
    <source>
        <dbReference type="PROSITE" id="PS50234"/>
    </source>
</evidence>
<dbReference type="GO" id="GO:0003924">
    <property type="term" value="F:GTPase activity"/>
    <property type="evidence" value="ECO:0007669"/>
    <property type="project" value="InterPro"/>
</dbReference>
<evidence type="ECO:0000313" key="3">
    <source>
        <dbReference type="EMBL" id="KAF8428935.1"/>
    </source>
</evidence>
<dbReference type="PANTHER" id="PTHR22796:SF1">
    <property type="entry name" value="VWFA DOMAIN-CONTAINING PROTEIN"/>
    <property type="match status" value="1"/>
</dbReference>
<gene>
    <name evidence="3" type="ORF">L210DRAFT_3623712</name>
</gene>
<reference evidence="3" key="2">
    <citation type="journal article" date="2020" name="Nat. Commun.">
        <title>Large-scale genome sequencing of mycorrhizal fungi provides insights into the early evolution of symbiotic traits.</title>
        <authorList>
            <person name="Miyauchi S."/>
            <person name="Kiss E."/>
            <person name="Kuo A."/>
            <person name="Drula E."/>
            <person name="Kohler A."/>
            <person name="Sanchez-Garcia M."/>
            <person name="Morin E."/>
            <person name="Andreopoulos B."/>
            <person name="Barry K.W."/>
            <person name="Bonito G."/>
            <person name="Buee M."/>
            <person name="Carver A."/>
            <person name="Chen C."/>
            <person name="Cichocki N."/>
            <person name="Clum A."/>
            <person name="Culley D."/>
            <person name="Crous P.W."/>
            <person name="Fauchery L."/>
            <person name="Girlanda M."/>
            <person name="Hayes R.D."/>
            <person name="Keri Z."/>
            <person name="LaButti K."/>
            <person name="Lipzen A."/>
            <person name="Lombard V."/>
            <person name="Magnuson J."/>
            <person name="Maillard F."/>
            <person name="Murat C."/>
            <person name="Nolan M."/>
            <person name="Ohm R.A."/>
            <person name="Pangilinan J."/>
            <person name="Pereira M.F."/>
            <person name="Perotto S."/>
            <person name="Peter M."/>
            <person name="Pfister S."/>
            <person name="Riley R."/>
            <person name="Sitrit Y."/>
            <person name="Stielow J.B."/>
            <person name="Szollosi G."/>
            <person name="Zifcakova L."/>
            <person name="Stursova M."/>
            <person name="Spatafora J.W."/>
            <person name="Tedersoo L."/>
            <person name="Vaario L.M."/>
            <person name="Yamada A."/>
            <person name="Yan M."/>
            <person name="Wang P."/>
            <person name="Xu J."/>
            <person name="Bruns T."/>
            <person name="Baldrian P."/>
            <person name="Vilgalys R."/>
            <person name="Dunand C."/>
            <person name="Henrissat B."/>
            <person name="Grigoriev I.V."/>
            <person name="Hibbett D."/>
            <person name="Nagy L.G."/>
            <person name="Martin F.M."/>
        </authorList>
    </citation>
    <scope>NUCLEOTIDE SEQUENCE</scope>
    <source>
        <strain evidence="3">BED1</strain>
    </source>
</reference>
<dbReference type="Gene3D" id="3.40.50.300">
    <property type="entry name" value="P-loop containing nucleotide triphosphate hydrolases"/>
    <property type="match status" value="1"/>
</dbReference>
<organism evidence="3 4">
    <name type="scientific">Boletus edulis BED1</name>
    <dbReference type="NCBI Taxonomy" id="1328754"/>
    <lineage>
        <taxon>Eukaryota</taxon>
        <taxon>Fungi</taxon>
        <taxon>Dikarya</taxon>
        <taxon>Basidiomycota</taxon>
        <taxon>Agaricomycotina</taxon>
        <taxon>Agaricomycetes</taxon>
        <taxon>Agaricomycetidae</taxon>
        <taxon>Boletales</taxon>
        <taxon>Boletineae</taxon>
        <taxon>Boletaceae</taxon>
        <taxon>Boletoideae</taxon>
        <taxon>Boletus</taxon>
    </lineage>
</organism>
<dbReference type="Pfam" id="PF13519">
    <property type="entry name" value="VWA_2"/>
    <property type="match status" value="1"/>
</dbReference>
<dbReference type="PANTHER" id="PTHR22796">
    <property type="entry name" value="URG4-RELATED"/>
    <property type="match status" value="1"/>
</dbReference>
<reference evidence="3" key="1">
    <citation type="submission" date="2019-10" db="EMBL/GenBank/DDBJ databases">
        <authorList>
            <consortium name="DOE Joint Genome Institute"/>
            <person name="Kuo A."/>
            <person name="Miyauchi S."/>
            <person name="Kiss E."/>
            <person name="Drula E."/>
            <person name="Kohler A."/>
            <person name="Sanchez-Garcia M."/>
            <person name="Andreopoulos B."/>
            <person name="Barry K.W."/>
            <person name="Bonito G."/>
            <person name="Buee M."/>
            <person name="Carver A."/>
            <person name="Chen C."/>
            <person name="Cichocki N."/>
            <person name="Clum A."/>
            <person name="Culley D."/>
            <person name="Crous P.W."/>
            <person name="Fauchery L."/>
            <person name="Girlanda M."/>
            <person name="Hayes R."/>
            <person name="Keri Z."/>
            <person name="LaButti K."/>
            <person name="Lipzen A."/>
            <person name="Lombard V."/>
            <person name="Magnuson J."/>
            <person name="Maillard F."/>
            <person name="Morin E."/>
            <person name="Murat C."/>
            <person name="Nolan M."/>
            <person name="Ohm R."/>
            <person name="Pangilinan J."/>
            <person name="Pereira M."/>
            <person name="Perotto S."/>
            <person name="Peter M."/>
            <person name="Riley R."/>
            <person name="Sitrit Y."/>
            <person name="Stielow B."/>
            <person name="Szollosi G."/>
            <person name="Zifcakova L."/>
            <person name="Stursova M."/>
            <person name="Spatafora J.W."/>
            <person name="Tedersoo L."/>
            <person name="Vaario L.-M."/>
            <person name="Yamada A."/>
            <person name="Yan M."/>
            <person name="Wang P."/>
            <person name="Xu J."/>
            <person name="Bruns T."/>
            <person name="Baldrian P."/>
            <person name="Vilgalys R."/>
            <person name="Henrissat B."/>
            <person name="Grigoriev I.V."/>
            <person name="Hibbett D."/>
            <person name="Nagy L.G."/>
            <person name="Martin F.M."/>
        </authorList>
    </citation>
    <scope>NUCLEOTIDE SEQUENCE</scope>
    <source>
        <strain evidence="3">BED1</strain>
    </source>
</reference>
<dbReference type="SMART" id="SM00327">
    <property type="entry name" value="VWA"/>
    <property type="match status" value="1"/>
</dbReference>
<dbReference type="PROSITE" id="PS50234">
    <property type="entry name" value="VWFA"/>
    <property type="match status" value="1"/>
</dbReference>
<feature type="region of interest" description="Disordered" evidence="1">
    <location>
        <begin position="1915"/>
        <end position="1934"/>
    </location>
</feature>
<sequence length="2323" mass="258269">MDPSYRPPNLFSSNSNSSKVHVPSTVDKGKRKAEEPLDGDEVDSRYSTSYRVYSEAQDDSSSDSDTVSGFGPGLMPSPPSISIGARGVNTADSDGDESLYQSVDEENSPDDQMDIDVLPLQHDELDLAYSIKGMYRILDLISEQGSGGLVDKIIISQNSLEAFVNSVCPGAYASMTKVNFKALDHYVIKPVGVYGSKEEIVRFLLQLGAIDETIAVQLLVDPETNVRAQPTLRSGLYIVTTPEQTGGAHQIFVLYWPEQMTWDDSAANSVRRNRITFMRYLTKMCDQVVSLISSDHAATIIWSEKDSDDDDDDSLDIDQDESDRMFTFEVAQTNEQEETVTVRKGFKTSSHAIVLPEAPIADSDLMKPAPIAPFLLFGEVVQGFMTVEYRKARVTQEPYKGNYMTRMKLETQLLSDRLCLSEQLDEESVRILVDSGLDKRFSQECREWKHETNAVQSTSDSSAKRRVNDMTAKSQKELPALRRQMFEAVLDEVLRLYPCFDREAFPYDDVDAEKPVNDPQSASEILALHPKAKDEIARQLRDAFQNIDDPEFRNAKDRICIFKQSRVLLKQDPRKLAEQEYMPLLKEVLVGDADQAWATVKGNKPGDGSGDRRKKSIIVSLRSAVKEFFVGESDMERLWNDLFRQATYAARNITDSQFLTQLREDLERFAEYGDLLRPLADKAKEKAYAHLEARITTRTNKLTPAVHRIQENGSTERIKREQASLAQEEQRRLRVHLIRQVNELSAHTERTHTLTISEVRKEGYSGYGFSGYSAPISYRTTGARASQQEPTAVYTVHAMNLTEEDKHQLRLNPSAIPSPQFRYKHTFNLPLGHSIMHAQLLESDKLLMVIADRSGNLFVYLDSLASIAGAVARGRGKPLNREKIGQDFLLAYDEAKKLLAVVSSEKLQLHVFVFDDVRGFQALGSAIDLRQWYANDALSIRRACFVSGSEELALVDSLAQARVFSLVTLQFRPATLHLEQVPYSVSSTPDGACLLVTQAKESQLAVTAYHWSAFGSTEGIPLELGSLTIEHRSIVTSLINRSAVHIVDLDFEAHACRSHALDITRKVTEFSFKEKGVRGSARQAGSGGNTSAHNCLIDCHADVWTRFPVLPAVQREAISSSSLRSTRTLVFITDRDYQQYAPHFSDMIFTFERATKKPTGDVLKSIKVSAASFVVFAAELCGSGERANSTRSRSWNISAYRAGEWVVEFLCLIPIHLALTRDNRFIPLKDGVYSPDLEKSLLGADVNHIVDSLSFGWYESLFQSYMAFKPVKVVSSMGEQSVGKSFALNHLADTSFAGSAMRTTEGVWMSVTPTKDTLIVALDFEGVHSIERSAQEDTLLVLFNTAVSNLVLFRNNFALGRDITGLFQSFQSSSTVLDPKANPSLFQSTLVIIIKDVVDSDKVEIAREFSLKFHRIVEDEQEANFISRLHAGKLSIIPWPVIESKEFYKLFPAVKRQLDRQAVTHRSAGEFLHLMKTLMAKLKANDWGAMSQTMASHRAQLISTLLANALAFGYAEIYPERDPLKNLDTDMPIEMEDTPHQLFIGIGSGNDQSVARERTLTVLRTAWEGYPSRQYGTEDEWMAGLTQHLETIVDLRIAHLREWLDQNLSRFQAADGGGGSHASIDELRRHFEGSIVDLRGNVQLCGKTCAECQLRCVKSRVHDGAHDCQSDHLCVHECVFCVEDEPEEHRACTMSAGHAGKHICIPNQHLCGKRCKFSGRHGCQDVCAKVIDHIDEEHLCAAPVHACGKLCGLSDVQLVDGSLYSCPGTCRIPSDTDHVLHQCDARFCSIQCQLCKRLCADQDHMHGLDPGEIHLCGQEHLCTAICAAPGICEIETAPHSIEATFTGRNETFQYTKFSQAAKRLKCIKPIPSGATKHKGPHNHSLDKKVIHFCEAKCENCGYFCTLPLGHPQQEHETRHGSMSRTRWTVDGPDDVPLEIEGRKFSTNDEGAPMMCNLVCSAMGRHIHIDYCRADDEAECTGNEELQHQTRRIQPDPGRPKDLLTHSLFWKRSGFKDPYSREEQANFAKCDAMCGGPEHTAAGGGAAIPSYCVLPLFHAPLNPNAAAAGVGYVSNDGHQFTCRNPVVMQQAYHVIFVADHSGSMSLNDRRPLPNTPATPRISARSDNRYGAVLSSLHSFWTARAAAIAGSNAGRRDAYSVVLFDHEVAAPIVNDFTSAPDQLLDALLGFDTDGGTNFGLAVQQAQAVMEQSWSTERFPVIIFLSDGECSIGDDVMQDMCRTAIRLGKAVSFHAVSFGPDGSSMYLRRMAEIARDAQNNAPRDPLVPATATILSSYTEALDTVQLAETFLGIAESLRKPRGALMH</sequence>
<dbReference type="SUPFAM" id="SSF53300">
    <property type="entry name" value="vWA-like"/>
    <property type="match status" value="1"/>
</dbReference>
<keyword evidence="4" id="KW-1185">Reference proteome</keyword>
<dbReference type="CDD" id="cd00198">
    <property type="entry name" value="vWFA"/>
    <property type="match status" value="1"/>
</dbReference>
<dbReference type="EMBL" id="WHUW01000070">
    <property type="protein sequence ID" value="KAF8428935.1"/>
    <property type="molecule type" value="Genomic_DNA"/>
</dbReference>